<dbReference type="PROSITE" id="PS00092">
    <property type="entry name" value="N6_MTASE"/>
    <property type="match status" value="1"/>
</dbReference>
<dbReference type="RefSeq" id="WP_023399588.1">
    <property type="nucleotide sequence ID" value="NZ_AUSV01000038.1"/>
</dbReference>
<keyword evidence="1 6" id="KW-0963">Cytoplasm</keyword>
<organism evidence="8 9">
    <name type="scientific">Pseudoalteromonas luteoviolacea (strain 2ta16)</name>
    <dbReference type="NCBI Taxonomy" id="1353533"/>
    <lineage>
        <taxon>Bacteria</taxon>
        <taxon>Pseudomonadati</taxon>
        <taxon>Pseudomonadota</taxon>
        <taxon>Gammaproteobacteria</taxon>
        <taxon>Alteromonadales</taxon>
        <taxon>Pseudoalteromonadaceae</taxon>
        <taxon>Pseudoalteromonas</taxon>
    </lineage>
</organism>
<comment type="caution">
    <text evidence="8">The sequence shown here is derived from an EMBL/GenBank/DDBJ whole genome shotgun (WGS) entry which is preliminary data.</text>
</comment>
<keyword evidence="3 6" id="KW-0808">Transferase</keyword>
<accession>V4HQI2</accession>
<dbReference type="PANTHER" id="PTHR47739">
    <property type="entry name" value="TRNA1(VAL) (ADENINE(37)-N6)-METHYLTRANSFERASE"/>
    <property type="match status" value="1"/>
</dbReference>
<dbReference type="GO" id="GO:0016430">
    <property type="term" value="F:tRNA (adenine-N6)-methyltransferase activity"/>
    <property type="evidence" value="ECO:0007669"/>
    <property type="project" value="UniProtKB-UniRule"/>
</dbReference>
<comment type="catalytic activity">
    <reaction evidence="6">
        <text>adenosine(37) in tRNA1(Val) + S-adenosyl-L-methionine = N(6)-methyladenosine(37) in tRNA1(Val) + S-adenosyl-L-homocysteine + H(+)</text>
        <dbReference type="Rhea" id="RHEA:43160"/>
        <dbReference type="Rhea" id="RHEA-COMP:10369"/>
        <dbReference type="Rhea" id="RHEA-COMP:10370"/>
        <dbReference type="ChEBI" id="CHEBI:15378"/>
        <dbReference type="ChEBI" id="CHEBI:57856"/>
        <dbReference type="ChEBI" id="CHEBI:59789"/>
        <dbReference type="ChEBI" id="CHEBI:74411"/>
        <dbReference type="ChEBI" id="CHEBI:74449"/>
        <dbReference type="EC" id="2.1.1.223"/>
    </reaction>
</comment>
<dbReference type="Proteomes" id="UP000017820">
    <property type="component" value="Unassembled WGS sequence"/>
</dbReference>
<comment type="subcellular location">
    <subcellularLocation>
        <location evidence="6">Cytoplasm</location>
    </subcellularLocation>
</comment>
<proteinExistence type="inferred from homology"/>
<dbReference type="InterPro" id="IPR050210">
    <property type="entry name" value="tRNA_Adenine-N(6)_MTase"/>
</dbReference>
<comment type="function">
    <text evidence="6">Specifically methylates the adenine in position 37 of tRNA(1)(Val) (anticodon cmo5UAC).</text>
</comment>
<dbReference type="GO" id="GO:0000179">
    <property type="term" value="F:rRNA (adenine-N6,N6-)-dimethyltransferase activity"/>
    <property type="evidence" value="ECO:0007669"/>
    <property type="project" value="InterPro"/>
</dbReference>
<dbReference type="InterPro" id="IPR002052">
    <property type="entry name" value="DNA_methylase_N6_adenine_CS"/>
</dbReference>
<dbReference type="PROSITE" id="PS01131">
    <property type="entry name" value="RRNA_A_DIMETH"/>
    <property type="match status" value="1"/>
</dbReference>
<dbReference type="SUPFAM" id="SSF53335">
    <property type="entry name" value="S-adenosyl-L-methionine-dependent methyltransferases"/>
    <property type="match status" value="1"/>
</dbReference>
<evidence type="ECO:0000259" key="7">
    <source>
        <dbReference type="Pfam" id="PF05175"/>
    </source>
</evidence>
<gene>
    <name evidence="8" type="ORF">PL2TA16_03712</name>
</gene>
<dbReference type="InterPro" id="IPR022882">
    <property type="entry name" value="tRNA_adenine-N6_MeTrfase"/>
</dbReference>
<protein>
    <recommendedName>
        <fullName evidence="6">tRNA1(Val) (adenine(37)-N6)-methyltransferase</fullName>
        <ecNumber evidence="6">2.1.1.223</ecNumber>
    </recommendedName>
    <alternativeName>
        <fullName evidence="6">tRNA m6A37 methyltransferase</fullName>
    </alternativeName>
</protein>
<reference evidence="8 9" key="1">
    <citation type="submission" date="2013-07" db="EMBL/GenBank/DDBJ databases">
        <title>Draft genome sequence of Pseudoalteromonas luteoviolacea 2ta16.</title>
        <authorList>
            <person name="Allen E.E."/>
            <person name="Azam F."/>
            <person name="Podell S."/>
        </authorList>
    </citation>
    <scope>NUCLEOTIDE SEQUENCE [LARGE SCALE GENOMIC DNA]</scope>
    <source>
        <strain evidence="8 9">2ta16</strain>
    </source>
</reference>
<evidence type="ECO:0000256" key="3">
    <source>
        <dbReference type="ARBA" id="ARBA00022679"/>
    </source>
</evidence>
<keyword evidence="5 6" id="KW-0819">tRNA processing</keyword>
<dbReference type="InterPro" id="IPR029063">
    <property type="entry name" value="SAM-dependent_MTases_sf"/>
</dbReference>
<sequence length="232" mass="26326">MTSFAFKQFKIDQNHAAMKVSTDGIMFGAWVSLRGAKRVLDIGTGTGLLSLMVKQRSPSLAISAIEIDELAVKDARHNFDQSPWPDINLHHQAVQGFDNGEKFDLIISNPPYFQGSLKGNNTQRNTARHTDSLSFFELIEAFLRLSSEAGRLAIILPYDGAQVFIEQARCKGLYLVRQCEVNTTPTKPVSRLMFELSKYAEPLKTESLCIYDMNNHYSELYTRLCRDFYLKM</sequence>
<evidence type="ECO:0000256" key="4">
    <source>
        <dbReference type="ARBA" id="ARBA00022691"/>
    </source>
</evidence>
<dbReference type="Pfam" id="PF05175">
    <property type="entry name" value="MTS"/>
    <property type="match status" value="1"/>
</dbReference>
<keyword evidence="4 6" id="KW-0949">S-adenosyl-L-methionine</keyword>
<feature type="domain" description="Methyltransferase small" evidence="7">
    <location>
        <begin position="36"/>
        <end position="118"/>
    </location>
</feature>
<dbReference type="EMBL" id="AUSV01000038">
    <property type="protein sequence ID" value="ESP93080.1"/>
    <property type="molecule type" value="Genomic_DNA"/>
</dbReference>
<keyword evidence="2 6" id="KW-0489">Methyltransferase</keyword>
<evidence type="ECO:0000256" key="5">
    <source>
        <dbReference type="ARBA" id="ARBA00022694"/>
    </source>
</evidence>
<dbReference type="InterPro" id="IPR020596">
    <property type="entry name" value="rRNA_Ade_Mease_Trfase_CS"/>
</dbReference>
<evidence type="ECO:0000256" key="1">
    <source>
        <dbReference type="ARBA" id="ARBA00022490"/>
    </source>
</evidence>
<dbReference type="GO" id="GO:0008033">
    <property type="term" value="P:tRNA processing"/>
    <property type="evidence" value="ECO:0007669"/>
    <property type="project" value="UniProtKB-UniRule"/>
</dbReference>
<dbReference type="InterPro" id="IPR007848">
    <property type="entry name" value="Small_mtfrase_dom"/>
</dbReference>
<dbReference type="PRINTS" id="PR00507">
    <property type="entry name" value="N12N6MTFRASE"/>
</dbReference>
<name>V4HQI2_PSEL2</name>
<dbReference type="EC" id="2.1.1.223" evidence="6"/>
<dbReference type="GO" id="GO:0003676">
    <property type="term" value="F:nucleic acid binding"/>
    <property type="evidence" value="ECO:0007669"/>
    <property type="project" value="InterPro"/>
</dbReference>
<dbReference type="AlphaFoldDB" id="V4HQI2"/>
<evidence type="ECO:0000256" key="2">
    <source>
        <dbReference type="ARBA" id="ARBA00022603"/>
    </source>
</evidence>
<dbReference type="PATRIC" id="fig|1353533.3.peg.2689"/>
<evidence type="ECO:0000256" key="6">
    <source>
        <dbReference type="HAMAP-Rule" id="MF_01872"/>
    </source>
</evidence>
<comment type="similarity">
    <text evidence="6">Belongs to the methyltransferase superfamily. tRNA (adenine-N(6)-)-methyltransferase family.</text>
</comment>
<dbReference type="CDD" id="cd02440">
    <property type="entry name" value="AdoMet_MTases"/>
    <property type="match status" value="1"/>
</dbReference>
<dbReference type="HAMAP" id="MF_01872">
    <property type="entry name" value="tRNA_methyltr_YfiC"/>
    <property type="match status" value="1"/>
</dbReference>
<dbReference type="GO" id="GO:0005737">
    <property type="term" value="C:cytoplasm"/>
    <property type="evidence" value="ECO:0007669"/>
    <property type="project" value="UniProtKB-SubCell"/>
</dbReference>
<dbReference type="PANTHER" id="PTHR47739:SF1">
    <property type="entry name" value="TRNA1(VAL) (ADENINE(37)-N6)-METHYLTRANSFERASE"/>
    <property type="match status" value="1"/>
</dbReference>
<dbReference type="Gene3D" id="3.40.50.150">
    <property type="entry name" value="Vaccinia Virus protein VP39"/>
    <property type="match status" value="1"/>
</dbReference>
<evidence type="ECO:0000313" key="8">
    <source>
        <dbReference type="EMBL" id="ESP93080.1"/>
    </source>
</evidence>
<evidence type="ECO:0000313" key="9">
    <source>
        <dbReference type="Proteomes" id="UP000017820"/>
    </source>
</evidence>